<evidence type="ECO:0000313" key="5">
    <source>
        <dbReference type="Proteomes" id="UP000046947"/>
    </source>
</evidence>
<sequence length="131" mass="13927">MGKIVPPPVRPAPAAASKSFSVVVTMMLAGNPLCWPRLPLVNKLRNPALSASWFRCGQLRVSRRACSFEGAPFTHGAFCSGLHIPGAASLAHTASIVARSSGVTYPLSRDIPSTSCFPNVKPRRRARSSSV</sequence>
<dbReference type="Proteomes" id="UP000048289">
    <property type="component" value="Unassembled WGS sequence"/>
</dbReference>
<dbReference type="EMBL" id="CSAD01000031">
    <property type="protein sequence ID" value="COU81458.1"/>
    <property type="molecule type" value="Genomic_DNA"/>
</dbReference>
<dbReference type="EMBL" id="CFOE01000056">
    <property type="protein sequence ID" value="CFE37343.1"/>
    <property type="molecule type" value="Genomic_DNA"/>
</dbReference>
<evidence type="ECO:0000313" key="4">
    <source>
        <dbReference type="Proteomes" id="UP000045842"/>
    </source>
</evidence>
<gene>
    <name evidence="3" type="ORF">ERS007679_00429</name>
    <name evidence="1" type="ORF">ERS007681_00727</name>
    <name evidence="2" type="ORF">ERS007688_00289</name>
</gene>
<evidence type="ECO:0000313" key="6">
    <source>
        <dbReference type="Proteomes" id="UP000048289"/>
    </source>
</evidence>
<dbReference type="Proteomes" id="UP000046947">
    <property type="component" value="Unassembled WGS sequence"/>
</dbReference>
<name>A0A654T5L6_MYCTX</name>
<dbReference type="AlphaFoldDB" id="A0A654T5L6"/>
<evidence type="ECO:0000313" key="2">
    <source>
        <dbReference type="EMBL" id="CFE46610.1"/>
    </source>
</evidence>
<dbReference type="EMBL" id="CFOH01000024">
    <property type="protein sequence ID" value="CFE46610.1"/>
    <property type="molecule type" value="Genomic_DNA"/>
</dbReference>
<accession>A0A654T5L6</accession>
<proteinExistence type="predicted"/>
<evidence type="ECO:0000313" key="1">
    <source>
        <dbReference type="EMBL" id="CFE37343.1"/>
    </source>
</evidence>
<reference evidence="4 5" key="1">
    <citation type="submission" date="2015-03" db="EMBL/GenBank/DDBJ databases">
        <authorList>
            <consortium name="Pathogen Informatics"/>
        </authorList>
    </citation>
    <scope>NUCLEOTIDE SEQUENCE [LARGE SCALE GENOMIC DNA]</scope>
    <source>
        <strain evidence="3 4">G09801536</strain>
        <strain evidence="1 6">G09901357</strain>
        <strain evidence="2 5">H09601792</strain>
    </source>
</reference>
<protein>
    <submittedName>
        <fullName evidence="1">Uncharacterized protein</fullName>
    </submittedName>
</protein>
<organism evidence="1 6">
    <name type="scientific">Mycobacterium tuberculosis</name>
    <dbReference type="NCBI Taxonomy" id="1773"/>
    <lineage>
        <taxon>Bacteria</taxon>
        <taxon>Bacillati</taxon>
        <taxon>Actinomycetota</taxon>
        <taxon>Actinomycetes</taxon>
        <taxon>Mycobacteriales</taxon>
        <taxon>Mycobacteriaceae</taxon>
        <taxon>Mycobacterium</taxon>
        <taxon>Mycobacterium tuberculosis complex</taxon>
    </lineage>
</organism>
<dbReference type="Proteomes" id="UP000045842">
    <property type="component" value="Unassembled WGS sequence"/>
</dbReference>
<evidence type="ECO:0000313" key="3">
    <source>
        <dbReference type="EMBL" id="COU81458.1"/>
    </source>
</evidence>